<dbReference type="Proteomes" id="UP000235145">
    <property type="component" value="Unassembled WGS sequence"/>
</dbReference>
<evidence type="ECO:0000256" key="1">
    <source>
        <dbReference type="SAM" id="MobiDB-lite"/>
    </source>
</evidence>
<reference evidence="2 3" key="1">
    <citation type="journal article" date="2017" name="Nat. Commun.">
        <title>Genome assembly with in vitro proximity ligation data and whole-genome triplication in lettuce.</title>
        <authorList>
            <person name="Reyes-Chin-Wo S."/>
            <person name="Wang Z."/>
            <person name="Yang X."/>
            <person name="Kozik A."/>
            <person name="Arikit S."/>
            <person name="Song C."/>
            <person name="Xia L."/>
            <person name="Froenicke L."/>
            <person name="Lavelle D.O."/>
            <person name="Truco M.J."/>
            <person name="Xia R."/>
            <person name="Zhu S."/>
            <person name="Xu C."/>
            <person name="Xu H."/>
            <person name="Xu X."/>
            <person name="Cox K."/>
            <person name="Korf I."/>
            <person name="Meyers B.C."/>
            <person name="Michelmore R.W."/>
        </authorList>
    </citation>
    <scope>NUCLEOTIDE SEQUENCE [LARGE SCALE GENOMIC DNA]</scope>
    <source>
        <strain evidence="3">cv. Salinas</strain>
        <tissue evidence="2">Seedlings</tissue>
    </source>
</reference>
<keyword evidence="3" id="KW-1185">Reference proteome</keyword>
<proteinExistence type="predicted"/>
<evidence type="ECO:0000313" key="3">
    <source>
        <dbReference type="Proteomes" id="UP000235145"/>
    </source>
</evidence>
<protein>
    <submittedName>
        <fullName evidence="2">Uncharacterized protein</fullName>
    </submittedName>
</protein>
<comment type="caution">
    <text evidence="2">The sequence shown here is derived from an EMBL/GenBank/DDBJ whole genome shotgun (WGS) entry which is preliminary data.</text>
</comment>
<accession>A0A9R1UG46</accession>
<dbReference type="EMBL" id="NBSK02000009">
    <property type="protein sequence ID" value="KAJ0186438.1"/>
    <property type="molecule type" value="Genomic_DNA"/>
</dbReference>
<feature type="compositionally biased region" description="Acidic residues" evidence="1">
    <location>
        <begin position="297"/>
        <end position="310"/>
    </location>
</feature>
<feature type="compositionally biased region" description="Basic and acidic residues" evidence="1">
    <location>
        <begin position="285"/>
        <end position="294"/>
    </location>
</feature>
<organism evidence="2 3">
    <name type="scientific">Lactuca sativa</name>
    <name type="common">Garden lettuce</name>
    <dbReference type="NCBI Taxonomy" id="4236"/>
    <lineage>
        <taxon>Eukaryota</taxon>
        <taxon>Viridiplantae</taxon>
        <taxon>Streptophyta</taxon>
        <taxon>Embryophyta</taxon>
        <taxon>Tracheophyta</taxon>
        <taxon>Spermatophyta</taxon>
        <taxon>Magnoliopsida</taxon>
        <taxon>eudicotyledons</taxon>
        <taxon>Gunneridae</taxon>
        <taxon>Pentapetalae</taxon>
        <taxon>asterids</taxon>
        <taxon>campanulids</taxon>
        <taxon>Asterales</taxon>
        <taxon>Asteraceae</taxon>
        <taxon>Cichorioideae</taxon>
        <taxon>Cichorieae</taxon>
        <taxon>Lactucinae</taxon>
        <taxon>Lactuca</taxon>
    </lineage>
</organism>
<sequence>MPPPVSSQPSTTIPVSIPIFTESTISHRTSATPASSVHVSDMGANTSGFSSHVTPPISPICTNDYEMLFVDHEDDDLDGFAYSPFQIRIDSEDKVSIMKGELKSLHEKIDQLLLASKVSTSEAYSKVVVESILERVTKEHSANVSTLSKAVSDSTDACKATTEKVDKLIADTIAFMEDYKNTYNANTVTANKAIQNVAEKAVTHICISDVTGLLSDIIETRDPMISITVKKHFSEILRPVFSMLHCLEGVSKLMSFLKQGGEGSSKVQMNEPPKDPIKPPVIKQEPTKKEKLFSEEPIIDDSEDEEPDEDELKRWKAREVEIDEYARIVRDAEEKERVEKEAQATLKSKCYYFLSRP</sequence>
<name>A0A9R1UG46_LACSA</name>
<evidence type="ECO:0000313" key="2">
    <source>
        <dbReference type="EMBL" id="KAJ0186438.1"/>
    </source>
</evidence>
<feature type="region of interest" description="Disordered" evidence="1">
    <location>
        <begin position="262"/>
        <end position="312"/>
    </location>
</feature>
<dbReference type="AlphaFoldDB" id="A0A9R1UG46"/>
<gene>
    <name evidence="2" type="ORF">LSAT_V11C900495300</name>
</gene>